<dbReference type="Pfam" id="PF00561">
    <property type="entry name" value="Abhydrolase_1"/>
    <property type="match status" value="1"/>
</dbReference>
<reference evidence="3 4" key="1">
    <citation type="journal article" date="2019" name="Int. J. Syst. Evol. Microbiol.">
        <title>The Global Catalogue of Microorganisms (GCM) 10K type strain sequencing project: providing services to taxonomists for standard genome sequencing and annotation.</title>
        <authorList>
            <consortium name="The Broad Institute Genomics Platform"/>
            <consortium name="The Broad Institute Genome Sequencing Center for Infectious Disease"/>
            <person name="Wu L."/>
            <person name="Ma J."/>
        </authorList>
    </citation>
    <scope>NUCLEOTIDE SEQUENCE [LARGE SCALE GENOMIC DNA]</scope>
    <source>
        <strain evidence="3 4">JCM 9383</strain>
    </source>
</reference>
<dbReference type="PANTHER" id="PTHR43798">
    <property type="entry name" value="MONOACYLGLYCEROL LIPASE"/>
    <property type="match status" value="1"/>
</dbReference>
<organism evidence="3 4">
    <name type="scientific">Saccharopolyspora taberi</name>
    <dbReference type="NCBI Taxonomy" id="60895"/>
    <lineage>
        <taxon>Bacteria</taxon>
        <taxon>Bacillati</taxon>
        <taxon>Actinomycetota</taxon>
        <taxon>Actinomycetes</taxon>
        <taxon>Pseudonocardiales</taxon>
        <taxon>Pseudonocardiaceae</taxon>
        <taxon>Saccharopolyspora</taxon>
    </lineage>
</organism>
<dbReference type="GO" id="GO:0016787">
    <property type="term" value="F:hydrolase activity"/>
    <property type="evidence" value="ECO:0007669"/>
    <property type="project" value="UniProtKB-KW"/>
</dbReference>
<dbReference type="PRINTS" id="PR00111">
    <property type="entry name" value="ABHYDROLASE"/>
</dbReference>
<feature type="domain" description="AB hydrolase-1" evidence="2">
    <location>
        <begin position="34"/>
        <end position="270"/>
    </location>
</feature>
<evidence type="ECO:0000313" key="3">
    <source>
        <dbReference type="EMBL" id="GAA2796153.1"/>
    </source>
</evidence>
<name>A0ABN3VEW2_9PSEU</name>
<keyword evidence="1 3" id="KW-0378">Hydrolase</keyword>
<dbReference type="PRINTS" id="PR00412">
    <property type="entry name" value="EPOXHYDRLASE"/>
</dbReference>
<dbReference type="InterPro" id="IPR029058">
    <property type="entry name" value="AB_hydrolase_fold"/>
</dbReference>
<proteinExistence type="predicted"/>
<dbReference type="SUPFAM" id="SSF53474">
    <property type="entry name" value="alpha/beta-Hydrolases"/>
    <property type="match status" value="1"/>
</dbReference>
<dbReference type="InterPro" id="IPR000073">
    <property type="entry name" value="AB_hydrolase_1"/>
</dbReference>
<evidence type="ECO:0000256" key="1">
    <source>
        <dbReference type="ARBA" id="ARBA00022801"/>
    </source>
</evidence>
<protein>
    <submittedName>
        <fullName evidence="3">Alpha/beta fold hydrolase</fullName>
    </submittedName>
</protein>
<dbReference type="Proteomes" id="UP001500979">
    <property type="component" value="Unassembled WGS sequence"/>
</dbReference>
<dbReference type="EMBL" id="BAAAUX010000014">
    <property type="protein sequence ID" value="GAA2796153.1"/>
    <property type="molecule type" value="Genomic_DNA"/>
</dbReference>
<dbReference type="Gene3D" id="3.40.50.1820">
    <property type="entry name" value="alpha/beta hydrolase"/>
    <property type="match status" value="1"/>
</dbReference>
<dbReference type="RefSeq" id="WP_344680775.1">
    <property type="nucleotide sequence ID" value="NZ_BAAAUX010000014.1"/>
</dbReference>
<dbReference type="InterPro" id="IPR000639">
    <property type="entry name" value="Epox_hydrolase-like"/>
</dbReference>
<comment type="caution">
    <text evidence="3">The sequence shown here is derived from an EMBL/GenBank/DDBJ whole genome shotgun (WGS) entry which is preliminary data.</text>
</comment>
<dbReference type="InterPro" id="IPR050266">
    <property type="entry name" value="AB_hydrolase_sf"/>
</dbReference>
<evidence type="ECO:0000313" key="4">
    <source>
        <dbReference type="Proteomes" id="UP001500979"/>
    </source>
</evidence>
<keyword evidence="4" id="KW-1185">Reference proteome</keyword>
<accession>A0ABN3VEW2</accession>
<dbReference type="PANTHER" id="PTHR43798:SF31">
    <property type="entry name" value="AB HYDROLASE SUPERFAMILY PROTEIN YCLE"/>
    <property type="match status" value="1"/>
</dbReference>
<evidence type="ECO:0000259" key="2">
    <source>
        <dbReference type="Pfam" id="PF00561"/>
    </source>
</evidence>
<gene>
    <name evidence="3" type="ORF">GCM10010470_34100</name>
</gene>
<sequence length="314" mass="33778">MNFVVRDLDLHGHRIRLREYVPPHPSRSAGDADVVVLLHGIAGSGRTWEPVLAELARTGFGRRVLAPDMLGHGESATPRADYGLGAFATLVRDILALEGHSHATLVGHSLGGGIALQFAYQFPEMCGRLVLVDSGGLGREVSFALRATAIPGARATLAVMASPPALAAARLLRRMAGVKSAEARELAHHYESLGDAGRRAAFLNTARGVMDLRGQRASALERLYLAENVPTLVVWGARDQLIPVGHGHRAVEAIPGSRIEIFERARHFPHARDPERFVAVLGSFLAETTPARLRTEEIAALLAQRSPEAADQSH</sequence>